<dbReference type="InterPro" id="IPR000182">
    <property type="entry name" value="GNAT_dom"/>
</dbReference>
<protein>
    <recommendedName>
        <fullName evidence="1">N-acetyltransferase domain-containing protein</fullName>
    </recommendedName>
</protein>
<evidence type="ECO:0000313" key="3">
    <source>
        <dbReference type="Proteomes" id="UP000654370"/>
    </source>
</evidence>
<evidence type="ECO:0000259" key="1">
    <source>
        <dbReference type="PROSITE" id="PS51186"/>
    </source>
</evidence>
<keyword evidence="3" id="KW-1185">Reference proteome</keyword>
<name>A0A8H7Q0X7_MORIS</name>
<accession>A0A8H7Q0X7</accession>
<dbReference type="Gene3D" id="3.40.630.30">
    <property type="match status" value="1"/>
</dbReference>
<dbReference type="EMBL" id="JAEPQZ010000003">
    <property type="protein sequence ID" value="KAG2183776.1"/>
    <property type="molecule type" value="Genomic_DNA"/>
</dbReference>
<dbReference type="Pfam" id="PF18014">
    <property type="entry name" value="Acetyltransf_18"/>
    <property type="match status" value="1"/>
</dbReference>
<proteinExistence type="predicted"/>
<dbReference type="CDD" id="cd04301">
    <property type="entry name" value="NAT_SF"/>
    <property type="match status" value="1"/>
</dbReference>
<dbReference type="SUPFAM" id="SSF55729">
    <property type="entry name" value="Acyl-CoA N-acyltransferases (Nat)"/>
    <property type="match status" value="1"/>
</dbReference>
<dbReference type="OrthoDB" id="5771378at2759"/>
<dbReference type="Pfam" id="PF00583">
    <property type="entry name" value="Acetyltransf_1"/>
    <property type="match status" value="1"/>
</dbReference>
<dbReference type="PROSITE" id="PS51186">
    <property type="entry name" value="GNAT"/>
    <property type="match status" value="1"/>
</dbReference>
<dbReference type="AlphaFoldDB" id="A0A8H7Q0X7"/>
<dbReference type="Gene3D" id="3.40.630.90">
    <property type="match status" value="1"/>
</dbReference>
<organism evidence="2 3">
    <name type="scientific">Mortierella isabellina</name>
    <name type="common">Filamentous fungus</name>
    <name type="synonym">Umbelopsis isabellina</name>
    <dbReference type="NCBI Taxonomy" id="91625"/>
    <lineage>
        <taxon>Eukaryota</taxon>
        <taxon>Fungi</taxon>
        <taxon>Fungi incertae sedis</taxon>
        <taxon>Mucoromycota</taxon>
        <taxon>Mucoromycotina</taxon>
        <taxon>Umbelopsidomycetes</taxon>
        <taxon>Umbelopsidales</taxon>
        <taxon>Umbelopsidaceae</taxon>
        <taxon>Umbelopsis</taxon>
    </lineage>
</organism>
<evidence type="ECO:0000313" key="2">
    <source>
        <dbReference type="EMBL" id="KAG2183776.1"/>
    </source>
</evidence>
<dbReference type="PANTHER" id="PTHR47237:SF1">
    <property type="entry name" value="SLL0310 PROTEIN"/>
    <property type="match status" value="1"/>
</dbReference>
<gene>
    <name evidence="2" type="ORF">INT43_006787</name>
</gene>
<comment type="caution">
    <text evidence="2">The sequence shown here is derived from an EMBL/GenBank/DDBJ whole genome shotgun (WGS) entry which is preliminary data.</text>
</comment>
<feature type="domain" description="N-acetyltransferase" evidence="1">
    <location>
        <begin position="5"/>
        <end position="150"/>
    </location>
</feature>
<dbReference type="InterPro" id="IPR016181">
    <property type="entry name" value="Acyl_CoA_acyltransferase"/>
</dbReference>
<dbReference type="Proteomes" id="UP000654370">
    <property type="component" value="Unassembled WGS sequence"/>
</dbReference>
<dbReference type="GO" id="GO:0016747">
    <property type="term" value="F:acyltransferase activity, transferring groups other than amino-acyl groups"/>
    <property type="evidence" value="ECO:0007669"/>
    <property type="project" value="InterPro"/>
</dbReference>
<dbReference type="InterPro" id="IPR041496">
    <property type="entry name" value="YitH/HolE_GNAT"/>
</dbReference>
<dbReference type="InterPro" id="IPR052729">
    <property type="entry name" value="Acyl/Acetyltrans_Enzymes"/>
</dbReference>
<dbReference type="PANTHER" id="PTHR47237">
    <property type="entry name" value="SLL0310 PROTEIN"/>
    <property type="match status" value="1"/>
</dbReference>
<sequence length="321" mass="35493">MASEIRFHQCSEADILPYFYKWAAAEHWNPGTEGRELVDVFYKSLPRSFYLAIAPDMNDPEKENVVASVCAATYGDEMGWIGFYISSPEHRGKGYGLAIFNHALKVIGNKATVGLDGVLAQVKNYQKSGFTNSVFESQRRAAKIEHFTSRLSNFETFGDTSITSIAEIPFAELDALDAKYSGFRRPTFLRNWIDFHTNKEEYGRFSCAVTENGQLLGYGCVRPAAESFRVGPLFAESPQVAKTILYHLANSVAKALSSPNQIPSTSPVLDLDICAGNANSVSLFDELEIPMSEVTTIRMYKGKQPVVDISGVYAPATYELG</sequence>
<reference evidence="2" key="1">
    <citation type="submission" date="2020-12" db="EMBL/GenBank/DDBJ databases">
        <title>Metabolic potential, ecology and presence of endohyphal bacteria is reflected in genomic diversity of Mucoromycotina.</title>
        <authorList>
            <person name="Muszewska A."/>
            <person name="Okrasinska A."/>
            <person name="Steczkiewicz K."/>
            <person name="Drgas O."/>
            <person name="Orlowska M."/>
            <person name="Perlinska-Lenart U."/>
            <person name="Aleksandrzak-Piekarczyk T."/>
            <person name="Szatraj K."/>
            <person name="Zielenkiewicz U."/>
            <person name="Pilsyk S."/>
            <person name="Malc E."/>
            <person name="Mieczkowski P."/>
            <person name="Kruszewska J.S."/>
            <person name="Biernat P."/>
            <person name="Pawlowska J."/>
        </authorList>
    </citation>
    <scope>NUCLEOTIDE SEQUENCE</scope>
    <source>
        <strain evidence="2">WA0000067209</strain>
    </source>
</reference>